<dbReference type="PANTHER" id="PTHR11802">
    <property type="entry name" value="SERINE PROTEASE FAMILY S10 SERINE CARBOXYPEPTIDASE"/>
    <property type="match status" value="1"/>
</dbReference>
<dbReference type="PROSITE" id="PS00560">
    <property type="entry name" value="CARBOXYPEPT_SER_HIS"/>
    <property type="match status" value="1"/>
</dbReference>
<dbReference type="SUPFAM" id="SSF53474">
    <property type="entry name" value="alpha/beta-Hydrolases"/>
    <property type="match status" value="1"/>
</dbReference>
<evidence type="ECO:0000313" key="9">
    <source>
        <dbReference type="EMBL" id="WFD44016.1"/>
    </source>
</evidence>
<dbReference type="Pfam" id="PF00450">
    <property type="entry name" value="Peptidase_S10"/>
    <property type="match status" value="1"/>
</dbReference>
<comment type="similarity">
    <text evidence="1 8">Belongs to the peptidase S10 family.</text>
</comment>
<keyword evidence="3 8" id="KW-0645">Protease</keyword>
<sequence length="433" mass="48949">MPNSWAGEVPVSKDEDDRRYFFWLWEPQNDVGHDDLVIWLNGGPGCSSLEGLFEENGPFTFTHGQNAELKLNPYSWTNLSYVMWVESPIGVGFTEGEPSIRGEKDLGREFHGFLDEFFSTFPELKGKRLWLTGESYAGMYIPYIAHELYQNADKDSGINLQGIAINDPSFTDMFFGAEAPAFEFLEKNYRVMGLQKEDVESVRDLAKQQGLETFVADNLQYPPQGPINIPDQYNPDQSVWTQIADMAQEKSDCFSIYNIKPNCDYESDPLGMPLQSQQPSDRNFINDTPGLKEAIHVDPSLNWKECTDDNVFHAARNQQDTSTPPDQSVLPMVIEKSKRTVIQHGTHDFVLMANGSALAIQNMTWNGMTGFQNPPNNPIRFEGRLHGMMGEERGLTFALVNGAGHMIPEFKPKTAYKLQQYLLGQLDSDEISK</sequence>
<dbReference type="EC" id="3.4.16.-" evidence="8"/>
<dbReference type="Gene3D" id="3.40.50.1820">
    <property type="entry name" value="alpha/beta hydrolase"/>
    <property type="match status" value="1"/>
</dbReference>
<proteinExistence type="inferred from homology"/>
<evidence type="ECO:0000256" key="1">
    <source>
        <dbReference type="ARBA" id="ARBA00009431"/>
    </source>
</evidence>
<dbReference type="InterPro" id="IPR033124">
    <property type="entry name" value="Ser_caboxypep_his_AS"/>
</dbReference>
<accession>A0AAF0F6J2</accession>
<comment type="catalytic activity">
    <reaction evidence="6">
        <text>a diacylglycerol + H2O = a monoacylglycerol + a fatty acid + H(+)</text>
        <dbReference type="Rhea" id="RHEA:32731"/>
        <dbReference type="ChEBI" id="CHEBI:15377"/>
        <dbReference type="ChEBI" id="CHEBI:15378"/>
        <dbReference type="ChEBI" id="CHEBI:17408"/>
        <dbReference type="ChEBI" id="CHEBI:18035"/>
        <dbReference type="ChEBI" id="CHEBI:28868"/>
    </reaction>
</comment>
<organism evidence="9 10">
    <name type="scientific">Malassezia psittaci</name>
    <dbReference type="NCBI Taxonomy" id="1821823"/>
    <lineage>
        <taxon>Eukaryota</taxon>
        <taxon>Fungi</taxon>
        <taxon>Dikarya</taxon>
        <taxon>Basidiomycota</taxon>
        <taxon>Ustilaginomycotina</taxon>
        <taxon>Malasseziomycetes</taxon>
        <taxon>Malasseziales</taxon>
        <taxon>Malasseziaceae</taxon>
        <taxon>Malassezia</taxon>
    </lineage>
</organism>
<evidence type="ECO:0000256" key="4">
    <source>
        <dbReference type="ARBA" id="ARBA00022801"/>
    </source>
</evidence>
<name>A0AAF0F6J2_9BASI</name>
<evidence type="ECO:0000256" key="8">
    <source>
        <dbReference type="RuleBase" id="RU361156"/>
    </source>
</evidence>
<reference evidence="9" key="1">
    <citation type="submission" date="2023-02" db="EMBL/GenBank/DDBJ databases">
        <title>Mating type loci evolution in Malassezia.</title>
        <authorList>
            <person name="Coelho M.A."/>
        </authorList>
    </citation>
    <scope>NUCLEOTIDE SEQUENCE</scope>
    <source>
        <strain evidence="9">CBS 14136</strain>
    </source>
</reference>
<dbReference type="PRINTS" id="PR00724">
    <property type="entry name" value="CRBOXYPTASEC"/>
</dbReference>
<dbReference type="Proteomes" id="UP001214628">
    <property type="component" value="Chromosome 3"/>
</dbReference>
<evidence type="ECO:0000256" key="7">
    <source>
        <dbReference type="ARBA" id="ARBA00048461"/>
    </source>
</evidence>
<evidence type="ECO:0000256" key="6">
    <source>
        <dbReference type="ARBA" id="ARBA00047591"/>
    </source>
</evidence>
<keyword evidence="2 8" id="KW-0121">Carboxypeptidase</keyword>
<dbReference type="InterPro" id="IPR029058">
    <property type="entry name" value="AB_hydrolase_fold"/>
</dbReference>
<dbReference type="GO" id="GO:0006508">
    <property type="term" value="P:proteolysis"/>
    <property type="evidence" value="ECO:0007669"/>
    <property type="project" value="UniProtKB-KW"/>
</dbReference>
<evidence type="ECO:0000313" key="10">
    <source>
        <dbReference type="Proteomes" id="UP001214628"/>
    </source>
</evidence>
<evidence type="ECO:0000256" key="2">
    <source>
        <dbReference type="ARBA" id="ARBA00022645"/>
    </source>
</evidence>
<gene>
    <name evidence="9" type="ORF">MPSI1_002681</name>
</gene>
<keyword evidence="4 8" id="KW-0378">Hydrolase</keyword>
<dbReference type="PROSITE" id="PS00131">
    <property type="entry name" value="CARBOXYPEPT_SER_SER"/>
    <property type="match status" value="1"/>
</dbReference>
<evidence type="ECO:0000256" key="5">
    <source>
        <dbReference type="ARBA" id="ARBA00023180"/>
    </source>
</evidence>
<evidence type="ECO:0000256" key="3">
    <source>
        <dbReference type="ARBA" id="ARBA00022670"/>
    </source>
</evidence>
<dbReference type="InterPro" id="IPR001563">
    <property type="entry name" value="Peptidase_S10"/>
</dbReference>
<dbReference type="InterPro" id="IPR018202">
    <property type="entry name" value="Ser_caboxypep_ser_AS"/>
</dbReference>
<dbReference type="PANTHER" id="PTHR11802:SF479">
    <property type="entry name" value="CARBOXYPEPTIDASE"/>
    <property type="match status" value="1"/>
</dbReference>
<keyword evidence="5" id="KW-0325">Glycoprotein</keyword>
<comment type="catalytic activity">
    <reaction evidence="7">
        <text>a monoacylglycerol + H2O = glycerol + a fatty acid + H(+)</text>
        <dbReference type="Rhea" id="RHEA:15245"/>
        <dbReference type="ChEBI" id="CHEBI:15377"/>
        <dbReference type="ChEBI" id="CHEBI:15378"/>
        <dbReference type="ChEBI" id="CHEBI:17408"/>
        <dbReference type="ChEBI" id="CHEBI:17754"/>
        <dbReference type="ChEBI" id="CHEBI:28868"/>
    </reaction>
</comment>
<dbReference type="GO" id="GO:0004185">
    <property type="term" value="F:serine-type carboxypeptidase activity"/>
    <property type="evidence" value="ECO:0007669"/>
    <property type="project" value="UniProtKB-UniRule"/>
</dbReference>
<keyword evidence="10" id="KW-1185">Reference proteome</keyword>
<protein>
    <recommendedName>
        <fullName evidence="8">Carboxypeptidase</fullName>
        <ecNumber evidence="8">3.4.16.-</ecNumber>
    </recommendedName>
</protein>
<dbReference type="AlphaFoldDB" id="A0AAF0F6J2"/>
<dbReference type="EMBL" id="CP118377">
    <property type="protein sequence ID" value="WFD44016.1"/>
    <property type="molecule type" value="Genomic_DNA"/>
</dbReference>